<dbReference type="SFLD" id="SFLDF00299">
    <property type="entry name" value="anaerobic_ribonucleoside-triph"/>
    <property type="match status" value="1"/>
</dbReference>
<comment type="cofactor">
    <cofactor evidence="1">
        <name>[4Fe-4S] cluster</name>
        <dbReference type="ChEBI" id="CHEBI:49883"/>
    </cofactor>
</comment>
<dbReference type="Gene3D" id="3.20.20.70">
    <property type="entry name" value="Aldolase class I"/>
    <property type="match status" value="1"/>
</dbReference>
<keyword evidence="3" id="KW-0949">S-adenosyl-L-methionine</keyword>
<dbReference type="InterPro" id="IPR012837">
    <property type="entry name" value="NrdG"/>
</dbReference>
<dbReference type="GO" id="GO:0046872">
    <property type="term" value="F:metal ion binding"/>
    <property type="evidence" value="ECO:0007669"/>
    <property type="project" value="UniProtKB-KW"/>
</dbReference>
<reference evidence="7 8" key="1">
    <citation type="submission" date="2017-07" db="EMBL/GenBank/DDBJ databases">
        <title>In vitro design and evaluation of phage cocktails against multidrug-resistant Aeromonas salmonicida.</title>
        <authorList>
            <person name="Chen L."/>
            <person name="Yuan S."/>
            <person name="Ma Y."/>
        </authorList>
    </citation>
    <scope>NUCLEOTIDE SEQUENCE [LARGE SCALE GENOMIC DNA]</scope>
</reference>
<dbReference type="SFLD" id="SFLDG01063">
    <property type="entry name" value="activating_enzymes__group_1"/>
    <property type="match status" value="1"/>
</dbReference>
<evidence type="ECO:0000313" key="7">
    <source>
        <dbReference type="EMBL" id="ASU00531.1"/>
    </source>
</evidence>
<dbReference type="NCBIfam" id="TIGR02491">
    <property type="entry name" value="NrdG"/>
    <property type="match status" value="1"/>
</dbReference>
<dbReference type="RefSeq" id="YP_009834321.1">
    <property type="nucleotide sequence ID" value="NC_048673.1"/>
</dbReference>
<dbReference type="Pfam" id="PF13353">
    <property type="entry name" value="Fer4_12"/>
    <property type="match status" value="1"/>
</dbReference>
<dbReference type="GeneID" id="55604388"/>
<evidence type="ECO:0000256" key="4">
    <source>
        <dbReference type="ARBA" id="ARBA00022723"/>
    </source>
</evidence>
<evidence type="ECO:0000313" key="8">
    <source>
        <dbReference type="Proteomes" id="UP000226092"/>
    </source>
</evidence>
<keyword evidence="2" id="KW-0004">4Fe-4S</keyword>
<dbReference type="PIRSF" id="PIRSF000368">
    <property type="entry name" value="NrdG"/>
    <property type="match status" value="1"/>
</dbReference>
<keyword evidence="6" id="KW-0411">Iron-sulfur</keyword>
<evidence type="ECO:0000256" key="3">
    <source>
        <dbReference type="ARBA" id="ARBA00022691"/>
    </source>
</evidence>
<evidence type="ECO:0000256" key="2">
    <source>
        <dbReference type="ARBA" id="ARBA00022485"/>
    </source>
</evidence>
<proteinExistence type="predicted"/>
<accession>A0A223LFL0</accession>
<evidence type="ECO:0000256" key="6">
    <source>
        <dbReference type="ARBA" id="ARBA00023014"/>
    </source>
</evidence>
<sequence length="157" mass="18184">MKIIDYKSVDVVNGFGTRSSIWFSGCDHMCKGCFSKNTWNYDNGSDIDIYKLVDNDMNDPIIKRDGISLLGGDPLFHKNRGGVLRFVAWFKDKYPEKTIWMWTGYTKDEISKDVSMCGIIRFIDVLIDGKFEEDKKDPDLKWRGSSNQIIHLLNKEK</sequence>
<dbReference type="PANTHER" id="PTHR30352">
    <property type="entry name" value="PYRUVATE FORMATE-LYASE-ACTIVATING ENZYME"/>
    <property type="match status" value="1"/>
</dbReference>
<dbReference type="GO" id="GO:0051539">
    <property type="term" value="F:4 iron, 4 sulfur cluster binding"/>
    <property type="evidence" value="ECO:0007669"/>
    <property type="project" value="UniProtKB-KW"/>
</dbReference>
<dbReference type="SFLD" id="SFLDG01066">
    <property type="entry name" value="organic_radical-activating_enz"/>
    <property type="match status" value="1"/>
</dbReference>
<name>A0A223LFL0_9CAUD</name>
<dbReference type="GO" id="GO:0043365">
    <property type="term" value="F:[formate-C-acetyltransferase]-activating enzyme activity"/>
    <property type="evidence" value="ECO:0007669"/>
    <property type="project" value="InterPro"/>
</dbReference>
<dbReference type="EMBL" id="MF448340">
    <property type="protein sequence ID" value="ASU00531.1"/>
    <property type="molecule type" value="Genomic_DNA"/>
</dbReference>
<evidence type="ECO:0000256" key="1">
    <source>
        <dbReference type="ARBA" id="ARBA00001966"/>
    </source>
</evidence>
<keyword evidence="4" id="KW-0479">Metal-binding</keyword>
<dbReference type="InterPro" id="IPR013785">
    <property type="entry name" value="Aldolase_TIM"/>
</dbReference>
<dbReference type="GO" id="GO:0004748">
    <property type="term" value="F:ribonucleoside-diphosphate reductase activity, thioredoxin disulfide as acceptor"/>
    <property type="evidence" value="ECO:0007669"/>
    <property type="project" value="TreeGrafter"/>
</dbReference>
<dbReference type="Proteomes" id="UP000226092">
    <property type="component" value="Segment"/>
</dbReference>
<dbReference type="InterPro" id="IPR034457">
    <property type="entry name" value="Organic_radical-activating"/>
</dbReference>
<dbReference type="PANTHER" id="PTHR30352:SF2">
    <property type="entry name" value="ANAEROBIC RIBONUCLEOSIDE-TRIPHOSPHATE REDUCTASE-ACTIVATING PROTEIN"/>
    <property type="match status" value="1"/>
</dbReference>
<organism evidence="7 8">
    <name type="scientific">Aeromonas phage AS-zj</name>
    <dbReference type="NCBI Taxonomy" id="2024208"/>
    <lineage>
        <taxon>Viruses</taxon>
        <taxon>Duplodnaviria</taxon>
        <taxon>Heunggongvirae</taxon>
        <taxon>Uroviricota</taxon>
        <taxon>Caudoviricetes</taxon>
        <taxon>Pantevenvirales</taxon>
        <taxon>Straboviridae</taxon>
        <taxon>Emmerichvirinae</taxon>
        <taxon>Ceceduovirus</taxon>
        <taxon>Ceceduovirus aszj</taxon>
    </lineage>
</organism>
<keyword evidence="8" id="KW-1185">Reference proteome</keyword>
<evidence type="ECO:0000256" key="5">
    <source>
        <dbReference type="ARBA" id="ARBA00023004"/>
    </source>
</evidence>
<dbReference type="KEGG" id="vg:55604388"/>
<dbReference type="InterPro" id="IPR007197">
    <property type="entry name" value="rSAM"/>
</dbReference>
<keyword evidence="5" id="KW-0408">Iron</keyword>
<dbReference type="SFLD" id="SFLDS00029">
    <property type="entry name" value="Radical_SAM"/>
    <property type="match status" value="1"/>
</dbReference>
<protein>
    <submittedName>
        <fullName evidence="7">Anaerobic NTP reductase small subunit</fullName>
    </submittedName>
</protein>